<name>A0ABU3PAI0_9BURK</name>
<keyword evidence="2" id="KW-1133">Transmembrane helix</keyword>
<gene>
    <name evidence="4" type="ORF">RQP53_09895</name>
</gene>
<feature type="signal peptide" evidence="3">
    <location>
        <begin position="1"/>
        <end position="33"/>
    </location>
</feature>
<feature type="transmembrane region" description="Helical" evidence="2">
    <location>
        <begin position="234"/>
        <end position="261"/>
    </location>
</feature>
<evidence type="ECO:0000313" key="5">
    <source>
        <dbReference type="Proteomes" id="UP001246372"/>
    </source>
</evidence>
<dbReference type="Proteomes" id="UP001246372">
    <property type="component" value="Unassembled WGS sequence"/>
</dbReference>
<feature type="chain" id="PRO_5047533823" evidence="3">
    <location>
        <begin position="34"/>
        <end position="429"/>
    </location>
</feature>
<feature type="compositionally biased region" description="Low complexity" evidence="1">
    <location>
        <begin position="40"/>
        <end position="53"/>
    </location>
</feature>
<feature type="region of interest" description="Disordered" evidence="1">
    <location>
        <begin position="40"/>
        <end position="99"/>
    </location>
</feature>
<organism evidence="4 5">
    <name type="scientific">Roseateles aquae</name>
    <dbReference type="NCBI Taxonomy" id="3077235"/>
    <lineage>
        <taxon>Bacteria</taxon>
        <taxon>Pseudomonadati</taxon>
        <taxon>Pseudomonadota</taxon>
        <taxon>Betaproteobacteria</taxon>
        <taxon>Burkholderiales</taxon>
        <taxon>Sphaerotilaceae</taxon>
        <taxon>Roseateles</taxon>
    </lineage>
</organism>
<dbReference type="RefSeq" id="WP_315650136.1">
    <property type="nucleotide sequence ID" value="NZ_JAVXZY010000003.1"/>
</dbReference>
<evidence type="ECO:0000256" key="3">
    <source>
        <dbReference type="SAM" id="SignalP"/>
    </source>
</evidence>
<reference evidence="4" key="1">
    <citation type="submission" date="2023-09" db="EMBL/GenBank/DDBJ databases">
        <title>Paucibacter sp. APW11 Genome sequencing and assembly.</title>
        <authorList>
            <person name="Kim I."/>
        </authorList>
    </citation>
    <scope>NUCLEOTIDE SEQUENCE</scope>
    <source>
        <strain evidence="4">APW11</strain>
    </source>
</reference>
<dbReference type="EMBL" id="JAVXZY010000003">
    <property type="protein sequence ID" value="MDT8999576.1"/>
    <property type="molecule type" value="Genomic_DNA"/>
</dbReference>
<evidence type="ECO:0000256" key="1">
    <source>
        <dbReference type="SAM" id="MobiDB-lite"/>
    </source>
</evidence>
<keyword evidence="2" id="KW-0812">Transmembrane</keyword>
<feature type="transmembrane region" description="Helical" evidence="2">
    <location>
        <begin position="380"/>
        <end position="403"/>
    </location>
</feature>
<proteinExistence type="predicted"/>
<keyword evidence="2" id="KW-0472">Membrane</keyword>
<evidence type="ECO:0000256" key="2">
    <source>
        <dbReference type="SAM" id="Phobius"/>
    </source>
</evidence>
<evidence type="ECO:0000313" key="4">
    <source>
        <dbReference type="EMBL" id="MDT8999576.1"/>
    </source>
</evidence>
<comment type="caution">
    <text evidence="4">The sequence shown here is derived from an EMBL/GenBank/DDBJ whole genome shotgun (WGS) entry which is preliminary data.</text>
</comment>
<protein>
    <submittedName>
        <fullName evidence="4">Uncharacterized protein</fullName>
    </submittedName>
</protein>
<feature type="transmembrane region" description="Helical" evidence="2">
    <location>
        <begin position="282"/>
        <end position="300"/>
    </location>
</feature>
<keyword evidence="3" id="KW-0732">Signal</keyword>
<accession>A0ABU3PAI0</accession>
<feature type="compositionally biased region" description="Polar residues" evidence="1">
    <location>
        <begin position="54"/>
        <end position="63"/>
    </location>
</feature>
<sequence length="429" mass="45812">MTNCSVRLSTTLRSLLARFIAAALLPASLLCHAAGAEPSATAASNPQASASAAQGDSKQGNNEKGNKDSNPEGKNSGPNPAPNQGPRKPEAPASPASAATLQLHAAPAQLRSWPLAVFVATDLTAAEQPVLKLHFGHSVRTAEDSYCVLENPQVQRHAKWMDGPATMRGVETQNAGPHVSTTTELNGTLLLFNAEQNTDKCHIPLSNSVTRVRPQLLWQQPGCTDCSVIAEQPLLLGTPLIAAGWSALLLIGFTGLLKLLCGRQHRLIELLLKDGRLSLAKWQMALWTYAIGFVLLYIFLLRLDFSSPPETLYLLMFSATATAWISRLAGPPLPPAGALAMPLPETRGAELPVWRWSDLLSAPDGDPEGARLALSRAQMFFWTVVLALAFVVKSMLLSAVWSIPIEVLALMGVSQLGYLGGKYGGGLAR</sequence>
<keyword evidence="5" id="KW-1185">Reference proteome</keyword>